<evidence type="ECO:0000313" key="5">
    <source>
        <dbReference type="Proteomes" id="UP000748531"/>
    </source>
</evidence>
<sequence length="72" mass="7894">MSSLDGNIEGVYPWINMNVMTSRTPNPRSATSESRHALDRTVDTLDSGRGSTVITFEPRTSDTFGVKNSTET</sequence>
<evidence type="ECO:0000256" key="2">
    <source>
        <dbReference type="ARBA" id="ARBA00022801"/>
    </source>
</evidence>
<gene>
    <name evidence="4" type="ORF">PHET_08996</name>
</gene>
<evidence type="ECO:0000313" key="4">
    <source>
        <dbReference type="EMBL" id="KAF5397935.1"/>
    </source>
</evidence>
<accession>A0A8J4SLH8</accession>
<dbReference type="EMBL" id="LUCH01005594">
    <property type="protein sequence ID" value="KAF5397935.1"/>
    <property type="molecule type" value="Genomic_DNA"/>
</dbReference>
<organism evidence="4 5">
    <name type="scientific">Paragonimus heterotremus</name>
    <dbReference type="NCBI Taxonomy" id="100268"/>
    <lineage>
        <taxon>Eukaryota</taxon>
        <taxon>Metazoa</taxon>
        <taxon>Spiralia</taxon>
        <taxon>Lophotrochozoa</taxon>
        <taxon>Platyhelminthes</taxon>
        <taxon>Trematoda</taxon>
        <taxon>Digenea</taxon>
        <taxon>Plagiorchiida</taxon>
        <taxon>Troglotremata</taxon>
        <taxon>Troglotrematidae</taxon>
        <taxon>Paragonimus</taxon>
    </lineage>
</organism>
<dbReference type="Gene3D" id="3.30.420.150">
    <property type="entry name" value="Exopolyphosphatase. Domain 2"/>
    <property type="match status" value="1"/>
</dbReference>
<dbReference type="InterPro" id="IPR000407">
    <property type="entry name" value="GDA1_CD39_NTPase"/>
</dbReference>
<evidence type="ECO:0000256" key="1">
    <source>
        <dbReference type="ARBA" id="ARBA00009283"/>
    </source>
</evidence>
<reference evidence="4" key="1">
    <citation type="submission" date="2019-05" db="EMBL/GenBank/DDBJ databases">
        <title>Annotation for the trematode Paragonimus heterotremus.</title>
        <authorList>
            <person name="Choi Y.-J."/>
        </authorList>
    </citation>
    <scope>NUCLEOTIDE SEQUENCE</scope>
    <source>
        <strain evidence="4">LC</strain>
    </source>
</reference>
<dbReference type="OrthoDB" id="6372431at2759"/>
<comment type="similarity">
    <text evidence="1">Belongs to the GDA1/CD39 NTPase family.</text>
</comment>
<dbReference type="AlphaFoldDB" id="A0A8J4SLH8"/>
<keyword evidence="2" id="KW-0378">Hydrolase</keyword>
<comment type="caution">
    <text evidence="4">The sequence shown here is derived from an EMBL/GenBank/DDBJ whole genome shotgun (WGS) entry which is preliminary data.</text>
</comment>
<keyword evidence="5" id="KW-1185">Reference proteome</keyword>
<feature type="active site" description="Proton acceptor" evidence="3">
    <location>
        <position position="9"/>
    </location>
</feature>
<protein>
    <submittedName>
        <fullName evidence="4">Uncharacterized protein</fullName>
    </submittedName>
</protein>
<dbReference type="Pfam" id="PF01150">
    <property type="entry name" value="GDA1_CD39"/>
    <property type="match status" value="1"/>
</dbReference>
<dbReference type="Proteomes" id="UP000748531">
    <property type="component" value="Unassembled WGS sequence"/>
</dbReference>
<name>A0A8J4SLH8_9TREM</name>
<dbReference type="GO" id="GO:0016787">
    <property type="term" value="F:hydrolase activity"/>
    <property type="evidence" value="ECO:0007669"/>
    <property type="project" value="UniProtKB-KW"/>
</dbReference>
<evidence type="ECO:0000256" key="3">
    <source>
        <dbReference type="PIRSR" id="PIRSR600407-1"/>
    </source>
</evidence>
<proteinExistence type="inferred from homology"/>